<dbReference type="InterPro" id="IPR027032">
    <property type="entry name" value="Twinkle-like"/>
</dbReference>
<dbReference type="EMBL" id="AP022839">
    <property type="protein sequence ID" value="BCA93808.1"/>
    <property type="molecule type" value="Genomic_DNA"/>
</dbReference>
<keyword evidence="3" id="KW-1185">Reference proteome</keyword>
<sequence length="609" mass="69492">MMMAKNVSRQLSQRAEDIARYLLPNGCKAGHEWRVGSVSGEAGRSLGVHLIGEKAGIWSDFANGDSGDLLDLWSTTRNLTLSEAIREAAHHLGMDFPKFEAYKPSHFVRPTLEVITELQLSSPVMRYLIDERKLTSETITAYKIAERGRQIIFPYLRDGELIFAKYIGLDRHDNKKQIAVEPNCEPCLFGWHLIPANTRTVTLCEGEIDAMTLYQYGFPALSVPFGGGNGKKHQWLEYEFERLAIFDEIYLCLDDDEQGQTASRELVERLGRHRCRIVKLPMKDANECLKANLAEETIRLCFIESQTLDPSELKSAHHFVDQVIEEFYPTPGVHLGYDTPWQKTHGKILFRPDELSVWTGINGHGKSQFLGQIILHAMKQGARVCIASLELKPKRLLMRLTRQAGARAEPSHEYIRAIHKWYENKLWLFDLVGTAKSKRLLEVFLYARQRYGIDVFVIDSLMKLDIAEDDLKAQKALMEQLCDFKNQHDCHIHIVVHPRKGADESLPPGKLDNKGTGAISDLADNCFSIWRNKKKEELVQKQATGTNLTGDELKTIDASDCLWRCDKQRNGDWEGKFGFWFDPASLQYLSSPTHKPMRIVDYSKNNEIT</sequence>
<dbReference type="Proteomes" id="UP000502894">
    <property type="component" value="Chromosome"/>
</dbReference>
<dbReference type="GO" id="GO:0003697">
    <property type="term" value="F:single-stranded DNA binding"/>
    <property type="evidence" value="ECO:0007669"/>
    <property type="project" value="InterPro"/>
</dbReference>
<dbReference type="AlphaFoldDB" id="A0A6F8T033"/>
<dbReference type="PANTHER" id="PTHR12873">
    <property type="entry name" value="T7-LIKE MITOCHONDRIAL DNA HELICASE"/>
    <property type="match status" value="1"/>
</dbReference>
<dbReference type="PROSITE" id="PS51199">
    <property type="entry name" value="SF4_HELICASE"/>
    <property type="match status" value="1"/>
</dbReference>
<dbReference type="PANTHER" id="PTHR12873:SF0">
    <property type="entry name" value="TWINKLE MTDNA HELICASE"/>
    <property type="match status" value="1"/>
</dbReference>
<dbReference type="SUPFAM" id="SSF52540">
    <property type="entry name" value="P-loop containing nucleoside triphosphate hydrolases"/>
    <property type="match status" value="1"/>
</dbReference>
<evidence type="ECO:0000313" key="2">
    <source>
        <dbReference type="EMBL" id="BCA93808.1"/>
    </source>
</evidence>
<reference evidence="2" key="1">
    <citation type="journal article" date="2020" name="Microbiol. Resour. Announc.">
        <title>Complete Genome Sequence of Novel Psychrotolerant Legionella Strain TUM19329, Isolated from Antarctic Lake Sediment.</title>
        <authorList>
            <person name="Shimada S."/>
            <person name="Nakai R."/>
            <person name="Aoki K."/>
            <person name="Shimoeda N."/>
            <person name="Ohno G."/>
            <person name="Miyazaki Y."/>
            <person name="Kudoh S."/>
            <person name="Imura S."/>
            <person name="Watanabe K."/>
            <person name="Ishii Y."/>
            <person name="Tateda K."/>
        </authorList>
    </citation>
    <scope>NUCLEOTIDE SEQUENCE [LARGE SCALE GENOMIC DNA]</scope>
    <source>
        <strain evidence="2">TUM19329</strain>
    </source>
</reference>
<dbReference type="RefSeq" id="WP_173235652.1">
    <property type="nucleotide sequence ID" value="NZ_AP022839.1"/>
</dbReference>
<dbReference type="Gene3D" id="3.40.1360.10">
    <property type="match status" value="1"/>
</dbReference>
<accession>A0A6F8T033</accession>
<dbReference type="Pfam" id="PF13155">
    <property type="entry name" value="Toprim_2"/>
    <property type="match status" value="1"/>
</dbReference>
<protein>
    <recommendedName>
        <fullName evidence="1">SF4 helicase domain-containing protein</fullName>
    </recommendedName>
</protein>
<feature type="domain" description="SF4 helicase" evidence="1">
    <location>
        <begin position="330"/>
        <end position="595"/>
    </location>
</feature>
<dbReference type="InterPro" id="IPR034154">
    <property type="entry name" value="TOPRIM_DnaG/twinkle"/>
</dbReference>
<organism evidence="2 3">
    <name type="scientific">Legionella antarctica</name>
    <dbReference type="NCBI Taxonomy" id="2708020"/>
    <lineage>
        <taxon>Bacteria</taxon>
        <taxon>Pseudomonadati</taxon>
        <taxon>Pseudomonadota</taxon>
        <taxon>Gammaproteobacteria</taxon>
        <taxon>Legionellales</taxon>
        <taxon>Legionellaceae</taxon>
        <taxon>Legionella</taxon>
    </lineage>
</organism>
<dbReference type="Gene3D" id="3.40.50.300">
    <property type="entry name" value="P-loop containing nucleotide triphosphate hydrolases"/>
    <property type="match status" value="1"/>
</dbReference>
<dbReference type="GO" id="GO:0005524">
    <property type="term" value="F:ATP binding"/>
    <property type="evidence" value="ECO:0007669"/>
    <property type="project" value="InterPro"/>
</dbReference>
<dbReference type="SUPFAM" id="SSF57783">
    <property type="entry name" value="Zinc beta-ribbon"/>
    <property type="match status" value="1"/>
</dbReference>
<dbReference type="InterPro" id="IPR027417">
    <property type="entry name" value="P-loop_NTPase"/>
</dbReference>
<dbReference type="Pfam" id="PF13481">
    <property type="entry name" value="AAA_25"/>
    <property type="match status" value="1"/>
</dbReference>
<dbReference type="InterPro" id="IPR007694">
    <property type="entry name" value="DNA_helicase_DnaB-like_C"/>
</dbReference>
<dbReference type="CDD" id="cd01029">
    <property type="entry name" value="TOPRIM_primases"/>
    <property type="match status" value="1"/>
</dbReference>
<evidence type="ECO:0000313" key="3">
    <source>
        <dbReference type="Proteomes" id="UP000502894"/>
    </source>
</evidence>
<gene>
    <name evidence="2" type="ORF">TUM19329_01690</name>
</gene>
<evidence type="ECO:0000259" key="1">
    <source>
        <dbReference type="PROSITE" id="PS51199"/>
    </source>
</evidence>
<dbReference type="KEGG" id="lant:TUM19329_01690"/>
<dbReference type="GO" id="GO:0043139">
    <property type="term" value="F:5'-3' DNA helicase activity"/>
    <property type="evidence" value="ECO:0007669"/>
    <property type="project" value="InterPro"/>
</dbReference>
<dbReference type="GO" id="GO:0006260">
    <property type="term" value="P:DNA replication"/>
    <property type="evidence" value="ECO:0007669"/>
    <property type="project" value="InterPro"/>
</dbReference>
<proteinExistence type="predicted"/>
<name>A0A6F8T033_9GAMM</name>
<dbReference type="SUPFAM" id="SSF56731">
    <property type="entry name" value="DNA primase core"/>
    <property type="match status" value="1"/>
</dbReference>